<keyword evidence="2" id="KW-1185">Reference proteome</keyword>
<gene>
    <name evidence="1" type="ORF">LAESUDRAFT_759693</name>
</gene>
<dbReference type="EMBL" id="KV427626">
    <property type="protein sequence ID" value="KZT06169.1"/>
    <property type="molecule type" value="Genomic_DNA"/>
</dbReference>
<dbReference type="GeneID" id="63829651"/>
<accession>A0A165E3E3</accession>
<proteinExistence type="predicted"/>
<dbReference type="InParanoid" id="A0A165E3E3"/>
<name>A0A165E3E3_9APHY</name>
<dbReference type="Proteomes" id="UP000076871">
    <property type="component" value="Unassembled WGS sequence"/>
</dbReference>
<organism evidence="1 2">
    <name type="scientific">Laetiporus sulphureus 93-53</name>
    <dbReference type="NCBI Taxonomy" id="1314785"/>
    <lineage>
        <taxon>Eukaryota</taxon>
        <taxon>Fungi</taxon>
        <taxon>Dikarya</taxon>
        <taxon>Basidiomycota</taxon>
        <taxon>Agaricomycotina</taxon>
        <taxon>Agaricomycetes</taxon>
        <taxon>Polyporales</taxon>
        <taxon>Laetiporus</taxon>
    </lineage>
</organism>
<evidence type="ECO:0000313" key="2">
    <source>
        <dbReference type="Proteomes" id="UP000076871"/>
    </source>
</evidence>
<evidence type="ECO:0000313" key="1">
    <source>
        <dbReference type="EMBL" id="KZT06169.1"/>
    </source>
</evidence>
<dbReference type="AlphaFoldDB" id="A0A165E3E3"/>
<sequence length="116" mass="13084">MIDVSHQLIVKESASIVVHDHSLIQTEITSNTMWTWTCEYLTYSTDPARVWHLKHRIVTSKQAVLNAIAYLLKDTPNACVMLALPAKIFEHDILLKEDGPRREISSNVRSASDGVV</sequence>
<protein>
    <submittedName>
        <fullName evidence="1">Uncharacterized protein</fullName>
    </submittedName>
</protein>
<reference evidence="1 2" key="1">
    <citation type="journal article" date="2016" name="Mol. Biol. Evol.">
        <title>Comparative Genomics of Early-Diverging Mushroom-Forming Fungi Provides Insights into the Origins of Lignocellulose Decay Capabilities.</title>
        <authorList>
            <person name="Nagy L.G."/>
            <person name="Riley R."/>
            <person name="Tritt A."/>
            <person name="Adam C."/>
            <person name="Daum C."/>
            <person name="Floudas D."/>
            <person name="Sun H."/>
            <person name="Yadav J.S."/>
            <person name="Pangilinan J."/>
            <person name="Larsson K.H."/>
            <person name="Matsuura K."/>
            <person name="Barry K."/>
            <person name="Labutti K."/>
            <person name="Kuo R."/>
            <person name="Ohm R.A."/>
            <person name="Bhattacharya S.S."/>
            <person name="Shirouzu T."/>
            <person name="Yoshinaga Y."/>
            <person name="Martin F.M."/>
            <person name="Grigoriev I.V."/>
            <person name="Hibbett D.S."/>
        </authorList>
    </citation>
    <scope>NUCLEOTIDE SEQUENCE [LARGE SCALE GENOMIC DNA]</scope>
    <source>
        <strain evidence="1 2">93-53</strain>
    </source>
</reference>
<dbReference type="RefSeq" id="XP_040763909.1">
    <property type="nucleotide sequence ID" value="XM_040912623.1"/>
</dbReference>